<feature type="region of interest" description="Disordered" evidence="1">
    <location>
        <begin position="394"/>
        <end position="422"/>
    </location>
</feature>
<reference evidence="4" key="1">
    <citation type="journal article" date="2019" name="Int. J. Syst. Evol. Microbiol.">
        <title>The Global Catalogue of Microorganisms (GCM) 10K type strain sequencing project: providing services to taxonomists for standard genome sequencing and annotation.</title>
        <authorList>
            <consortium name="The Broad Institute Genomics Platform"/>
            <consortium name="The Broad Institute Genome Sequencing Center for Infectious Disease"/>
            <person name="Wu L."/>
            <person name="Ma J."/>
        </authorList>
    </citation>
    <scope>NUCLEOTIDE SEQUENCE [LARGE SCALE GENOMIC DNA]</scope>
    <source>
        <strain evidence="4">CGMCC 4.7677</strain>
    </source>
</reference>
<accession>A0ABQ3IIG6</accession>
<dbReference type="SMART" id="SM00327">
    <property type="entry name" value="VWA"/>
    <property type="match status" value="1"/>
</dbReference>
<evidence type="ECO:0000256" key="1">
    <source>
        <dbReference type="SAM" id="MobiDB-lite"/>
    </source>
</evidence>
<evidence type="ECO:0000259" key="2">
    <source>
        <dbReference type="SMART" id="SM00327"/>
    </source>
</evidence>
<dbReference type="CDD" id="cd00198">
    <property type="entry name" value="vWFA"/>
    <property type="match status" value="1"/>
</dbReference>
<evidence type="ECO:0000313" key="3">
    <source>
        <dbReference type="EMBL" id="GHE82682.1"/>
    </source>
</evidence>
<dbReference type="InterPro" id="IPR036465">
    <property type="entry name" value="vWFA_dom_sf"/>
</dbReference>
<feature type="region of interest" description="Disordered" evidence="1">
    <location>
        <begin position="1"/>
        <end position="22"/>
    </location>
</feature>
<sequence length="652" mass="72512">MSTAPQGWSYGPWHEGPDPLAPPIDLREALDEIGREVMDGASPRSALEELLRRGTRNTRGLDDMTRRVWQRRAEIQRRHRLDGTLQEVRRLLDEALDAEKRALFPDPSDDARFAEAQLDALPPGTAAAVRELSEYPWRSEEGREKYDQIRDLLGREMLDARFEGMKQALQSTSPEDVERVHQMLSDLNALLDAHARGVDDIDERFEEFMRRHGEFFPENPRNVDELIDALAARAAAAQRMLNSMSAEQRAELAELAQQAFGDPRIGQQLAGLDARLQAMRPGEDWTSSARFRGQDPLGLGEGAQAMQDLAELDALAEQLAQSYPGARLEDIDLEALERQLGPDAGVDARRLSELERELRSQGLFERAPDGSLRLTPKALRRLGETALSDIVHSLRGKTGERQTESAGAAGEPTGASRPWQFGDREPWEVSRTVRNAVLRTASTGGGRVRLDVSDVEVVETELRSRAAVALCVDTSWSMVSEGRWLPMKRTALALHQLISTRFRNDALQLITFGRYATKVELPELVGLEGVWEQGTNAHHALLLAGRHLRRHPDAQPVVLMVTDGEPTAHLEPDGTAEFDYPPQPRTLVKTLSEVDRLAKMGASVSVFRLGDDPRLAAFVDLIARRSGGRVVAPEVDGLGAAVISDYLRTRRR</sequence>
<name>A0ABQ3IIG6_9PSEU</name>
<evidence type="ECO:0000313" key="4">
    <source>
        <dbReference type="Proteomes" id="UP000605897"/>
    </source>
</evidence>
<dbReference type="InterPro" id="IPR002035">
    <property type="entry name" value="VWF_A"/>
</dbReference>
<proteinExistence type="predicted"/>
<keyword evidence="4" id="KW-1185">Reference proteome</keyword>
<organism evidence="3 4">
    <name type="scientific">Amycolatopsis deserti</name>
    <dbReference type="NCBI Taxonomy" id="185696"/>
    <lineage>
        <taxon>Bacteria</taxon>
        <taxon>Bacillati</taxon>
        <taxon>Actinomycetota</taxon>
        <taxon>Actinomycetes</taxon>
        <taxon>Pseudonocardiales</taxon>
        <taxon>Pseudonocardiaceae</taxon>
        <taxon>Amycolatopsis</taxon>
    </lineage>
</organism>
<feature type="domain" description="VWFA" evidence="2">
    <location>
        <begin position="465"/>
        <end position="647"/>
    </location>
</feature>
<dbReference type="EMBL" id="BNAU01000001">
    <property type="protein sequence ID" value="GHE82682.1"/>
    <property type="molecule type" value="Genomic_DNA"/>
</dbReference>
<dbReference type="RefSeq" id="WP_191243422.1">
    <property type="nucleotide sequence ID" value="NZ_BNAU01000001.1"/>
</dbReference>
<dbReference type="SUPFAM" id="SSF53300">
    <property type="entry name" value="vWA-like"/>
    <property type="match status" value="1"/>
</dbReference>
<gene>
    <name evidence="3" type="ORF">GCM10017786_11990</name>
</gene>
<protein>
    <recommendedName>
        <fullName evidence="2">VWFA domain-containing protein</fullName>
    </recommendedName>
</protein>
<dbReference type="Proteomes" id="UP000605897">
    <property type="component" value="Unassembled WGS sequence"/>
</dbReference>
<comment type="caution">
    <text evidence="3">The sequence shown here is derived from an EMBL/GenBank/DDBJ whole genome shotgun (WGS) entry which is preliminary data.</text>
</comment>
<dbReference type="Gene3D" id="3.40.50.410">
    <property type="entry name" value="von Willebrand factor, type A domain"/>
    <property type="match status" value="1"/>
</dbReference>